<protein>
    <recommendedName>
        <fullName evidence="3">Porin</fullName>
    </recommendedName>
</protein>
<keyword evidence="2" id="KW-1185">Reference proteome</keyword>
<gene>
    <name evidence="1" type="ORF">CRI93_06060</name>
</gene>
<dbReference type="AlphaFoldDB" id="A0A2H3NN16"/>
<reference evidence="1 2" key="1">
    <citation type="submission" date="2017-10" db="EMBL/GenBank/DDBJ databases">
        <title>Draft genome of Longimonas halophila.</title>
        <authorList>
            <person name="Goh K.M."/>
            <person name="Shamsir M.S."/>
            <person name="Lim S.W."/>
        </authorList>
    </citation>
    <scope>NUCLEOTIDE SEQUENCE [LARGE SCALE GENOMIC DNA]</scope>
    <source>
        <strain evidence="1 2">KCTC 42399</strain>
    </source>
</reference>
<dbReference type="Proteomes" id="UP000221024">
    <property type="component" value="Unassembled WGS sequence"/>
</dbReference>
<evidence type="ECO:0000313" key="1">
    <source>
        <dbReference type="EMBL" id="PEN08004.1"/>
    </source>
</evidence>
<proteinExistence type="predicted"/>
<accession>A0A2H3NN16</accession>
<organism evidence="1 2">
    <name type="scientific">Longimonas halophila</name>
    <dbReference type="NCBI Taxonomy" id="1469170"/>
    <lineage>
        <taxon>Bacteria</taxon>
        <taxon>Pseudomonadati</taxon>
        <taxon>Rhodothermota</taxon>
        <taxon>Rhodothermia</taxon>
        <taxon>Rhodothermales</taxon>
        <taxon>Salisaetaceae</taxon>
        <taxon>Longimonas</taxon>
    </lineage>
</organism>
<evidence type="ECO:0000313" key="2">
    <source>
        <dbReference type="Proteomes" id="UP000221024"/>
    </source>
</evidence>
<comment type="caution">
    <text evidence="1">The sequence shown here is derived from an EMBL/GenBank/DDBJ whole genome shotgun (WGS) entry which is preliminary data.</text>
</comment>
<dbReference type="EMBL" id="PDEP01000004">
    <property type="protein sequence ID" value="PEN08004.1"/>
    <property type="molecule type" value="Genomic_DNA"/>
</dbReference>
<dbReference type="SUPFAM" id="SSF56935">
    <property type="entry name" value="Porins"/>
    <property type="match status" value="1"/>
</dbReference>
<name>A0A2H3NN16_9BACT</name>
<evidence type="ECO:0008006" key="3">
    <source>
        <dbReference type="Google" id="ProtNLM"/>
    </source>
</evidence>
<sequence>MGGFVKAEYLYDSRQVVSAREGEFHLYPAPDSDATDVSNLGAFAFFSRLGLTIGDLPDALDGEVSGYVEADFFGASNANVSTFRLRRAFAKMTWDDREVLFGQEWSPLFTLAAFPRTVATTTGAPFQPFARQPQIRFTYKPGRVHFIGATAWQRDAFSDIAFQGVSGIEQQQQSGLPALHAHAQYHGENVMVGAGAYFKALRPIVTEDRFTTGAGQAYATITSDAATIRAKATYGASLSDHLMTGGYVYNEFDNDFYPLDLLSTWIDIDGTGTLAPGLFVGYLTNEGSSDEVGTLSAVSPAARSANIDYVWRVSPRLSLNYEALRFAFELEMTSARYASRFDENYAPNPADGDDPVTNVRGNFSVFLSF</sequence>